<reference evidence="2 3" key="1">
    <citation type="journal article" date="2016" name="Genome Biol. Evol.">
        <title>Draft genome sequence of an aflatoxigenic Aspergillus species, A. bombycis.</title>
        <authorList>
            <person name="Moore G.G."/>
            <person name="Mack B.M."/>
            <person name="Beltz S.B."/>
            <person name="Gilbert M.K."/>
        </authorList>
    </citation>
    <scope>NUCLEOTIDE SEQUENCE [LARGE SCALE GENOMIC DNA]</scope>
    <source>
        <strain evidence="3">NRRL 26010</strain>
    </source>
</reference>
<dbReference type="EMBL" id="LYCR01000025">
    <property type="protein sequence ID" value="OGM47148.1"/>
    <property type="molecule type" value="Genomic_DNA"/>
</dbReference>
<evidence type="ECO:0000313" key="3">
    <source>
        <dbReference type="Proteomes" id="UP000179179"/>
    </source>
</evidence>
<dbReference type="Proteomes" id="UP000179179">
    <property type="component" value="Unassembled WGS sequence"/>
</dbReference>
<proteinExistence type="predicted"/>
<accession>A0A1F8A771</accession>
<comment type="caution">
    <text evidence="2">The sequence shown here is derived from an EMBL/GenBank/DDBJ whole genome shotgun (WGS) entry which is preliminary data.</text>
</comment>
<dbReference type="Gene3D" id="3.30.420.40">
    <property type="match status" value="2"/>
</dbReference>
<feature type="signal peptide" evidence="1">
    <location>
        <begin position="1"/>
        <end position="20"/>
    </location>
</feature>
<feature type="chain" id="PRO_5009534608" evidence="1">
    <location>
        <begin position="21"/>
        <end position="437"/>
    </location>
</feature>
<gene>
    <name evidence="2" type="ORF">ABOM_003944</name>
</gene>
<keyword evidence="3" id="KW-1185">Reference proteome</keyword>
<sequence length="437" mass="48335">MILNLWILLLGLGLFLAADARRPQPIGIDLGPELLTAAYAHTSDNVSVIAAITPGPDDIYVRHMLLLRLEYADRHDIMRPWRKSAQWTLKGYLSDLSQQLMTELRAFGDKPALQNSQILSFASTAFRTVLQAVSYTRRLLKQNAAADNDIDLDYAIIAVPDFFNQTLREMVVDASREAGIQSALTPVSRATAATFVSTSTIVKPPGLNYAVIDHGMFYLDVSAGHGREHIHQYFPALQFGSTMIDKYATGRLVDRVEELNMEIAIGASETALYGPVRQARTLIRDDLDSHLLGSKSDQDRHFDEYPLDLTNWGSGQSQAVLSWEDVHAAERRFIEVVTSNLIIYLAALRLRRLPDAPRDPIVPENVDRVVILTTGPDGHLLEQAVREGLGDHIEIIGGALRESFSLAASGAARAALVAMSPGMCRKRSERGVFDHEL</sequence>
<dbReference type="GeneID" id="34447334"/>
<keyword evidence="1" id="KW-0732">Signal</keyword>
<name>A0A1F8A771_9EURO</name>
<evidence type="ECO:0000256" key="1">
    <source>
        <dbReference type="SAM" id="SignalP"/>
    </source>
</evidence>
<evidence type="ECO:0000313" key="2">
    <source>
        <dbReference type="EMBL" id="OGM47148.1"/>
    </source>
</evidence>
<protein>
    <submittedName>
        <fullName evidence="2">Uncharacterized protein</fullName>
    </submittedName>
</protein>
<dbReference type="RefSeq" id="XP_022390865.1">
    <property type="nucleotide sequence ID" value="XM_022531074.1"/>
</dbReference>
<dbReference type="OrthoDB" id="4243133at2759"/>
<dbReference type="AlphaFoldDB" id="A0A1F8A771"/>
<organism evidence="2 3">
    <name type="scientific">Aspergillus bombycis</name>
    <dbReference type="NCBI Taxonomy" id="109264"/>
    <lineage>
        <taxon>Eukaryota</taxon>
        <taxon>Fungi</taxon>
        <taxon>Dikarya</taxon>
        <taxon>Ascomycota</taxon>
        <taxon>Pezizomycotina</taxon>
        <taxon>Eurotiomycetes</taxon>
        <taxon>Eurotiomycetidae</taxon>
        <taxon>Eurotiales</taxon>
        <taxon>Aspergillaceae</taxon>
        <taxon>Aspergillus</taxon>
    </lineage>
</organism>